<keyword evidence="4" id="KW-1185">Reference proteome</keyword>
<feature type="compositionally biased region" description="Low complexity" evidence="1">
    <location>
        <begin position="34"/>
        <end position="44"/>
    </location>
</feature>
<dbReference type="InterPro" id="IPR051702">
    <property type="entry name" value="SH3_domain_YSC84-like"/>
</dbReference>
<dbReference type="Proteomes" id="UP001174934">
    <property type="component" value="Unassembled WGS sequence"/>
</dbReference>
<dbReference type="EMBL" id="JAULSR010000011">
    <property type="protein sequence ID" value="KAK0610106.1"/>
    <property type="molecule type" value="Genomic_DNA"/>
</dbReference>
<feature type="compositionally biased region" description="Low complexity" evidence="1">
    <location>
        <begin position="10"/>
        <end position="21"/>
    </location>
</feature>
<feature type="region of interest" description="Disordered" evidence="1">
    <location>
        <begin position="523"/>
        <end position="621"/>
    </location>
</feature>
<evidence type="ECO:0000313" key="4">
    <source>
        <dbReference type="Proteomes" id="UP001174934"/>
    </source>
</evidence>
<proteinExistence type="predicted"/>
<feature type="region of interest" description="Disordered" evidence="1">
    <location>
        <begin position="1"/>
        <end position="110"/>
    </location>
</feature>
<feature type="region of interest" description="Disordered" evidence="1">
    <location>
        <begin position="317"/>
        <end position="379"/>
    </location>
</feature>
<dbReference type="InterPro" id="IPR007461">
    <property type="entry name" value="Ysc84_actin-binding"/>
</dbReference>
<feature type="compositionally biased region" description="Basic and acidic residues" evidence="1">
    <location>
        <begin position="582"/>
        <end position="599"/>
    </location>
</feature>
<evidence type="ECO:0000313" key="3">
    <source>
        <dbReference type="EMBL" id="KAK0610106.1"/>
    </source>
</evidence>
<feature type="compositionally biased region" description="Low complexity" evidence="1">
    <location>
        <begin position="333"/>
        <end position="344"/>
    </location>
</feature>
<dbReference type="PANTHER" id="PTHR15629:SF8">
    <property type="entry name" value="DUF500 DOMAIN PROTEIN (AFU_ORTHOLOGUE AFUA_5G07310)"/>
    <property type="match status" value="1"/>
</dbReference>
<organism evidence="3 4">
    <name type="scientific">Bombardia bombarda</name>
    <dbReference type="NCBI Taxonomy" id="252184"/>
    <lineage>
        <taxon>Eukaryota</taxon>
        <taxon>Fungi</taxon>
        <taxon>Dikarya</taxon>
        <taxon>Ascomycota</taxon>
        <taxon>Pezizomycotina</taxon>
        <taxon>Sordariomycetes</taxon>
        <taxon>Sordariomycetidae</taxon>
        <taxon>Sordariales</taxon>
        <taxon>Lasiosphaeriaceae</taxon>
        <taxon>Bombardia</taxon>
    </lineage>
</organism>
<feature type="domain" description="Ysc84 actin-binding" evidence="2">
    <location>
        <begin position="265"/>
        <end position="455"/>
    </location>
</feature>
<sequence length="621" mass="63566">MSANNTDKTAAIPPTQQQQQPYFPPPPPGPPPVQSQAPAQQAPQHSNETPIPDYNIPTYHPTQFAPPPTAGDDDIYNSTPTDEHPPHFPPTSEHKPHEAEHASKSGWSSKLAGWGSKAAVPFNTLVNKMGSETFLPTTLDKECEKAARILRSFCKDGIYSDATPQTQPSQTTIPAAVTEPSSLAANTQPPTAEKPTSSSTPPTAATKKPRVLLTIPSKVIAKAQGLAIFTTVRAGFQVSGASGSGILIARLPDGSWSPPSGIQVHSVGAGFVIGLDIYDCVVVINSKEALEAFTRTRMSLGSDLAVTAGPWGAGGALDWGVPQSQKGKEKAAAAEGQAPPTGAPVAAQQQPPLTTGSLDPAPAGSAAAQGAAIQRKPSPFRDTLKRPVYSYVKSRGFYAGVQIDGTVVTERKDANAAFYGHPASVDKILKGEVPAHGPVGMWPAGAKGLFEVLRGAEGWRGQGQAGAPVPAHAQGGAVPPAHAYAPSAGVQAPATPAPAPAASVPSAGVAGVTAGVKGLNVGSGAGSSSSAAPASALGTTGGPMPPPPAAALSAADRKAAEAAAERASVENAFSQAPPPLYTEHHDTEHHGGQQQHDDLPPAYVEDGQDRLGDRDSKTGRH</sequence>
<dbReference type="CDD" id="cd11524">
    <property type="entry name" value="SYLF"/>
    <property type="match status" value="1"/>
</dbReference>
<feature type="compositionally biased region" description="Basic and acidic residues" evidence="1">
    <location>
        <begin position="81"/>
        <end position="103"/>
    </location>
</feature>
<feature type="compositionally biased region" description="Polar residues" evidence="1">
    <location>
        <begin position="347"/>
        <end position="357"/>
    </location>
</feature>
<feature type="compositionally biased region" description="Low complexity" evidence="1">
    <location>
        <begin position="488"/>
        <end position="505"/>
    </location>
</feature>
<feature type="compositionally biased region" description="Pro residues" evidence="1">
    <location>
        <begin position="22"/>
        <end position="33"/>
    </location>
</feature>
<feature type="compositionally biased region" description="Low complexity" evidence="1">
    <location>
        <begin position="360"/>
        <end position="372"/>
    </location>
</feature>
<protein>
    <recommendedName>
        <fullName evidence="2">Ysc84 actin-binding domain-containing protein</fullName>
    </recommendedName>
</protein>
<evidence type="ECO:0000256" key="1">
    <source>
        <dbReference type="SAM" id="MobiDB-lite"/>
    </source>
</evidence>
<feature type="compositionally biased region" description="Low complexity" evidence="1">
    <location>
        <begin position="526"/>
        <end position="538"/>
    </location>
</feature>
<dbReference type="AlphaFoldDB" id="A0AA39WCG4"/>
<accession>A0AA39WCG4</accession>
<name>A0AA39WCG4_9PEZI</name>
<dbReference type="PANTHER" id="PTHR15629">
    <property type="entry name" value="SH3YL1 PROTEIN"/>
    <property type="match status" value="1"/>
</dbReference>
<reference evidence="3" key="1">
    <citation type="submission" date="2023-06" db="EMBL/GenBank/DDBJ databases">
        <title>Genome-scale phylogeny and comparative genomics of the fungal order Sordariales.</title>
        <authorList>
            <consortium name="Lawrence Berkeley National Laboratory"/>
            <person name="Hensen N."/>
            <person name="Bonometti L."/>
            <person name="Westerberg I."/>
            <person name="Brannstrom I.O."/>
            <person name="Guillou S."/>
            <person name="Cros-Aarteil S."/>
            <person name="Calhoun S."/>
            <person name="Haridas S."/>
            <person name="Kuo A."/>
            <person name="Mondo S."/>
            <person name="Pangilinan J."/>
            <person name="Riley R."/>
            <person name="LaButti K."/>
            <person name="Andreopoulos B."/>
            <person name="Lipzen A."/>
            <person name="Chen C."/>
            <person name="Yanf M."/>
            <person name="Daum C."/>
            <person name="Ng V."/>
            <person name="Clum A."/>
            <person name="Steindorff A."/>
            <person name="Ohm R."/>
            <person name="Martin F."/>
            <person name="Silar P."/>
            <person name="Natvig D."/>
            <person name="Lalanne C."/>
            <person name="Gautier V."/>
            <person name="Ament-velasquez S.L."/>
            <person name="Kruys A."/>
            <person name="Hutchinson M.I."/>
            <person name="Powell A.J."/>
            <person name="Barry K."/>
            <person name="Miller A.N."/>
            <person name="Grigoriev I.V."/>
            <person name="Debuchy R."/>
            <person name="Gladieux P."/>
            <person name="Thoren M.H."/>
            <person name="Johannesson H."/>
        </authorList>
    </citation>
    <scope>NUCLEOTIDE SEQUENCE</scope>
    <source>
        <strain evidence="3">SMH3391-2</strain>
    </source>
</reference>
<feature type="compositionally biased region" description="Low complexity" evidence="1">
    <location>
        <begin position="189"/>
        <end position="206"/>
    </location>
</feature>
<gene>
    <name evidence="3" type="ORF">B0T17DRAFT_501185</name>
</gene>
<comment type="caution">
    <text evidence="3">The sequence shown here is derived from an EMBL/GenBank/DDBJ whole genome shotgun (WGS) entry which is preliminary data.</text>
</comment>
<feature type="region of interest" description="Disordered" evidence="1">
    <location>
        <begin position="182"/>
        <end position="207"/>
    </location>
</feature>
<dbReference type="GO" id="GO:0035091">
    <property type="term" value="F:phosphatidylinositol binding"/>
    <property type="evidence" value="ECO:0007669"/>
    <property type="project" value="TreeGrafter"/>
</dbReference>
<dbReference type="Pfam" id="PF04366">
    <property type="entry name" value="Ysc84"/>
    <property type="match status" value="1"/>
</dbReference>
<feature type="region of interest" description="Disordered" evidence="1">
    <location>
        <begin position="460"/>
        <end position="505"/>
    </location>
</feature>
<evidence type="ECO:0000259" key="2">
    <source>
        <dbReference type="Pfam" id="PF04366"/>
    </source>
</evidence>
<feature type="compositionally biased region" description="Basic and acidic residues" evidence="1">
    <location>
        <begin position="555"/>
        <end position="568"/>
    </location>
</feature>
<feature type="compositionally biased region" description="Basic and acidic residues" evidence="1">
    <location>
        <begin position="607"/>
        <end position="621"/>
    </location>
</feature>